<dbReference type="InterPro" id="IPR019775">
    <property type="entry name" value="WD40_repeat_CS"/>
</dbReference>
<dbReference type="PROSITE" id="PS50294">
    <property type="entry name" value="WD_REPEATS_REGION"/>
    <property type="match status" value="1"/>
</dbReference>
<dbReference type="EMBL" id="CAJJDN010000009">
    <property type="protein sequence ID" value="CAD8055035.1"/>
    <property type="molecule type" value="Genomic_DNA"/>
</dbReference>
<dbReference type="InterPro" id="IPR001680">
    <property type="entry name" value="WD40_rpt"/>
</dbReference>
<sequence length="474" mass="55963">MIENCKNHQEQICWVNKDSNIDKTERFLCQKCKSSSQRNQNLISIEDGNWYIKNYQDQEKLITEIEVKENINRLNKMLGKVQEIKNNIFTWLEAQAKLLNKWVEQLNKINNKDDELSLFDKLDVFFRQKQNEDQCRQQIQEKIGNINNIMSGKNDLEQLQTNFNKEIEQQLAEIIQTQTEKKSLQNQVQNKQLNPLQNQKNNQTSYRIKIEEVEQYTLKLINDKNKQQKECLAIVFNKNGSIMVSTEAHLIKTWDFKNNILQVNSTLKGHQVQVNQLLYSRMSENFLSSDLNGIILCWSLGLDGKWISSQKYQIHKEPIQIMILKNCSENQLFTGSSDKTIKIWNLNFNKNDLEFMSSLESHQVIVTGIHLNQADKILISCDNDSKIKIWQKSINGKWETKQTINLPIYSKRSNLLFTKDDQFILVPHNKQVDFLYVYEKKGQEFELNTQKTLQLQIYNLSNDANFFSTYQYYL</sequence>
<feature type="repeat" description="WD" evidence="1">
    <location>
        <begin position="332"/>
        <end position="347"/>
    </location>
</feature>
<dbReference type="PANTHER" id="PTHR19920:SF0">
    <property type="entry name" value="CYTOSOLIC IRON-SULFUR PROTEIN ASSEMBLY PROTEIN CIAO1-RELATED"/>
    <property type="match status" value="1"/>
</dbReference>
<dbReference type="GO" id="GO:0016226">
    <property type="term" value="P:iron-sulfur cluster assembly"/>
    <property type="evidence" value="ECO:0007669"/>
    <property type="project" value="TreeGrafter"/>
</dbReference>
<evidence type="ECO:0008006" key="5">
    <source>
        <dbReference type="Google" id="ProtNLM"/>
    </source>
</evidence>
<dbReference type="PROSITE" id="PS50082">
    <property type="entry name" value="WD_REPEATS_2"/>
    <property type="match status" value="2"/>
</dbReference>
<dbReference type="SMART" id="SM00320">
    <property type="entry name" value="WD40"/>
    <property type="match status" value="4"/>
</dbReference>
<keyword evidence="2" id="KW-0175">Coiled coil</keyword>
<keyword evidence="4" id="KW-1185">Reference proteome</keyword>
<evidence type="ECO:0000313" key="3">
    <source>
        <dbReference type="EMBL" id="CAD8055035.1"/>
    </source>
</evidence>
<dbReference type="OrthoDB" id="412867at2759"/>
<gene>
    <name evidence="3" type="ORF">PSON_ATCC_30995.1.T0090010</name>
</gene>
<feature type="repeat" description="WD" evidence="1">
    <location>
        <begin position="359"/>
        <end position="391"/>
    </location>
</feature>
<name>A0A8S1KMN8_9CILI</name>
<dbReference type="PANTHER" id="PTHR19920">
    <property type="entry name" value="WD40 PROTEIN CIAO1"/>
    <property type="match status" value="1"/>
</dbReference>
<evidence type="ECO:0000256" key="2">
    <source>
        <dbReference type="SAM" id="Coils"/>
    </source>
</evidence>
<evidence type="ECO:0000256" key="1">
    <source>
        <dbReference type="PROSITE-ProRule" id="PRU00221"/>
    </source>
</evidence>
<proteinExistence type="predicted"/>
<feature type="coiled-coil region" evidence="2">
    <location>
        <begin position="153"/>
        <end position="194"/>
    </location>
</feature>
<dbReference type="Pfam" id="PF00400">
    <property type="entry name" value="WD40"/>
    <property type="match status" value="3"/>
</dbReference>
<organism evidence="3 4">
    <name type="scientific">Paramecium sonneborni</name>
    <dbReference type="NCBI Taxonomy" id="65129"/>
    <lineage>
        <taxon>Eukaryota</taxon>
        <taxon>Sar</taxon>
        <taxon>Alveolata</taxon>
        <taxon>Ciliophora</taxon>
        <taxon>Intramacronucleata</taxon>
        <taxon>Oligohymenophorea</taxon>
        <taxon>Peniculida</taxon>
        <taxon>Parameciidae</taxon>
        <taxon>Paramecium</taxon>
    </lineage>
</organism>
<evidence type="ECO:0000313" key="4">
    <source>
        <dbReference type="Proteomes" id="UP000692954"/>
    </source>
</evidence>
<reference evidence="3" key="1">
    <citation type="submission" date="2021-01" db="EMBL/GenBank/DDBJ databases">
        <authorList>
            <consortium name="Genoscope - CEA"/>
            <person name="William W."/>
        </authorList>
    </citation>
    <scope>NUCLEOTIDE SEQUENCE</scope>
</reference>
<dbReference type="PROSITE" id="PS00678">
    <property type="entry name" value="WD_REPEATS_1"/>
    <property type="match status" value="1"/>
</dbReference>
<dbReference type="GO" id="GO:0097361">
    <property type="term" value="C:cytosolic [4Fe-4S] assembly targeting complex"/>
    <property type="evidence" value="ECO:0007669"/>
    <property type="project" value="TreeGrafter"/>
</dbReference>
<dbReference type="Proteomes" id="UP000692954">
    <property type="component" value="Unassembled WGS sequence"/>
</dbReference>
<dbReference type="AlphaFoldDB" id="A0A8S1KMN8"/>
<protein>
    <recommendedName>
        <fullName evidence="5">WD40-repeat-containing domain</fullName>
    </recommendedName>
</protein>
<accession>A0A8S1KMN8</accession>
<comment type="caution">
    <text evidence="3">The sequence shown here is derived from an EMBL/GenBank/DDBJ whole genome shotgun (WGS) entry which is preliminary data.</text>
</comment>
<keyword evidence="1" id="KW-0853">WD repeat</keyword>